<feature type="compositionally biased region" description="Low complexity" evidence="1">
    <location>
        <begin position="186"/>
        <end position="212"/>
    </location>
</feature>
<evidence type="ECO:0000313" key="3">
    <source>
        <dbReference type="Proteomes" id="UP000184267"/>
    </source>
</evidence>
<dbReference type="OrthoDB" id="2745553at2759"/>
<dbReference type="EMBL" id="MNAD01001330">
    <property type="protein sequence ID" value="OJT06277.1"/>
    <property type="molecule type" value="Genomic_DNA"/>
</dbReference>
<name>A0A1M2VFG7_TRAPU</name>
<sequence>MAHSARGRRGHQDPKHNMAAARPRLAVVPSGAGRAWGTADSAPSASSSFLDLRSSSVGPSAPAGQGSASATAAKGKAPAVPQPNVKKMRRRVALLSGVHLNLPSSPVVGPSPPGSSREMAWTFTAEWDSTQDEIVFSEVENGSSAPSSTSSSSLRFIASPIPFDVEVEEDEAFDLDLPGAPPAAPSLPFSDMHASSSSSCSSPSSPAALSSPFSPSMSAVSEIFDFYMHTPHTLSFSHHDRNGSVSTAPSSPVGPPSPAEQSPPPYPASRADQPVISVTFFQESENPARGTTAQVTETSESAVPLFGAYSIEAATFPEKKRPQPRALPPAPSARHVARRPLPPVPTRGTSMPDVSAGAQQSSVWDDRVSRMPPRRLQSHRVVPSAYSPPLAGPVHARAASLGNQPTKKDAGGPQKGAALGKHFRSISAVLSVGLHRSH</sequence>
<proteinExistence type="predicted"/>
<keyword evidence="3" id="KW-1185">Reference proteome</keyword>
<evidence type="ECO:0000256" key="1">
    <source>
        <dbReference type="SAM" id="MobiDB-lite"/>
    </source>
</evidence>
<feature type="region of interest" description="Disordered" evidence="1">
    <location>
        <begin position="175"/>
        <end position="212"/>
    </location>
</feature>
<dbReference type="OMA" id="WTFTAEW"/>
<dbReference type="AlphaFoldDB" id="A0A1M2VFG7"/>
<dbReference type="Proteomes" id="UP000184267">
    <property type="component" value="Unassembled WGS sequence"/>
</dbReference>
<protein>
    <submittedName>
        <fullName evidence="2">Uncharacterized protein</fullName>
    </submittedName>
</protein>
<feature type="compositionally biased region" description="Pro residues" evidence="1">
    <location>
        <begin position="252"/>
        <end position="267"/>
    </location>
</feature>
<feature type="compositionally biased region" description="Low complexity" evidence="1">
    <location>
        <begin position="44"/>
        <end position="79"/>
    </location>
</feature>
<reference evidence="2 3" key="1">
    <citation type="submission" date="2016-10" db="EMBL/GenBank/DDBJ databases">
        <title>Genome sequence of the basidiomycete white-rot fungus Trametes pubescens.</title>
        <authorList>
            <person name="Makela M.R."/>
            <person name="Granchi Z."/>
            <person name="Peng M."/>
            <person name="De Vries R.P."/>
            <person name="Grigoriev I."/>
            <person name="Riley R."/>
            <person name="Hilden K."/>
        </authorList>
    </citation>
    <scope>NUCLEOTIDE SEQUENCE [LARGE SCALE GENOMIC DNA]</scope>
    <source>
        <strain evidence="2 3">FBCC735</strain>
    </source>
</reference>
<comment type="caution">
    <text evidence="2">The sequence shown here is derived from an EMBL/GenBank/DDBJ whole genome shotgun (WGS) entry which is preliminary data.</text>
</comment>
<feature type="region of interest" description="Disordered" evidence="1">
    <location>
        <begin position="318"/>
        <end position="421"/>
    </location>
</feature>
<evidence type="ECO:0000313" key="2">
    <source>
        <dbReference type="EMBL" id="OJT06277.1"/>
    </source>
</evidence>
<feature type="region of interest" description="Disordered" evidence="1">
    <location>
        <begin position="237"/>
        <end position="271"/>
    </location>
</feature>
<gene>
    <name evidence="2" type="ORF">TRAPUB_2857</name>
</gene>
<accession>A0A1M2VFG7</accession>
<feature type="region of interest" description="Disordered" evidence="1">
    <location>
        <begin position="1"/>
        <end position="86"/>
    </location>
</feature>
<organism evidence="2 3">
    <name type="scientific">Trametes pubescens</name>
    <name type="common">White-rot fungus</name>
    <dbReference type="NCBI Taxonomy" id="154538"/>
    <lineage>
        <taxon>Eukaryota</taxon>
        <taxon>Fungi</taxon>
        <taxon>Dikarya</taxon>
        <taxon>Basidiomycota</taxon>
        <taxon>Agaricomycotina</taxon>
        <taxon>Agaricomycetes</taxon>
        <taxon>Polyporales</taxon>
        <taxon>Polyporaceae</taxon>
        <taxon>Trametes</taxon>
    </lineage>
</organism>